<evidence type="ECO:0000313" key="3">
    <source>
        <dbReference type="EMBL" id="SBS88774.1"/>
    </source>
</evidence>
<feature type="region of interest" description="Disordered" evidence="1">
    <location>
        <begin position="25"/>
        <end position="52"/>
    </location>
</feature>
<sequence length="72" mass="8365">MRRKSSKRIHSSNLPSVALHNFLNEKRGESSLQHNKCTSHKRKDSPKDAPKITHFEENIDLKEIKKRVAMSL</sequence>
<evidence type="ECO:0000313" key="2">
    <source>
        <dbReference type="EMBL" id="SBS82909.1"/>
    </source>
</evidence>
<evidence type="ECO:0000313" key="4">
    <source>
        <dbReference type="Proteomes" id="UP000078546"/>
    </source>
</evidence>
<dbReference type="Proteomes" id="UP000078560">
    <property type="component" value="Unassembled WGS sequence"/>
</dbReference>
<proteinExistence type="predicted"/>
<accession>A0A1A8VQX0</accession>
<dbReference type="Proteomes" id="UP000078546">
    <property type="component" value="Unassembled WGS sequence"/>
</dbReference>
<organism evidence="2 5">
    <name type="scientific">Plasmodium ovale curtisi</name>
    <dbReference type="NCBI Taxonomy" id="864141"/>
    <lineage>
        <taxon>Eukaryota</taxon>
        <taxon>Sar</taxon>
        <taxon>Alveolata</taxon>
        <taxon>Apicomplexa</taxon>
        <taxon>Aconoidasida</taxon>
        <taxon>Haemosporida</taxon>
        <taxon>Plasmodiidae</taxon>
        <taxon>Plasmodium</taxon>
        <taxon>Plasmodium (Plasmodium)</taxon>
    </lineage>
</organism>
<dbReference type="AlphaFoldDB" id="A0A1A8VQX0"/>
<reference evidence="2" key="2">
    <citation type="submission" date="2016-05" db="EMBL/GenBank/DDBJ databases">
        <authorList>
            <person name="Lavstsen T."/>
            <person name="Jespersen J.S."/>
        </authorList>
    </citation>
    <scope>NUCLEOTIDE SEQUENCE [LARGE SCALE GENOMIC DNA]</scope>
</reference>
<reference evidence="4 5" key="1">
    <citation type="submission" date="2016-05" db="EMBL/GenBank/DDBJ databases">
        <authorList>
            <person name="Naeem Raeece"/>
        </authorList>
    </citation>
    <scope>NUCLEOTIDE SEQUENCE [LARGE SCALE GENOMIC DNA]</scope>
</reference>
<name>A0A1A8VQX0_PLAOA</name>
<dbReference type="EMBL" id="FLQU01000232">
    <property type="protein sequence ID" value="SBS82909.1"/>
    <property type="molecule type" value="Genomic_DNA"/>
</dbReference>
<evidence type="ECO:0000256" key="1">
    <source>
        <dbReference type="SAM" id="MobiDB-lite"/>
    </source>
</evidence>
<dbReference type="EMBL" id="FLQV01000296">
    <property type="protein sequence ID" value="SBS88774.1"/>
    <property type="molecule type" value="Genomic_DNA"/>
</dbReference>
<protein>
    <submittedName>
        <fullName evidence="2">Uncharacterized protein</fullName>
    </submittedName>
</protein>
<gene>
    <name evidence="3" type="ORF">POVCU1_016020</name>
    <name evidence="2" type="ORF">POVCU2_0017830</name>
</gene>
<evidence type="ECO:0000313" key="5">
    <source>
        <dbReference type="Proteomes" id="UP000078560"/>
    </source>
</evidence>